<dbReference type="PANTHER" id="PTHR43381">
    <property type="entry name" value="TRANSLATION INITIATION FACTOR IF-2-RELATED"/>
    <property type="match status" value="1"/>
</dbReference>
<evidence type="ECO:0000256" key="3">
    <source>
        <dbReference type="ARBA" id="ARBA00011986"/>
    </source>
</evidence>
<dbReference type="EC" id="3.6.5.3" evidence="3"/>
<accession>A0A177B5B2</accession>
<evidence type="ECO:0000259" key="15">
    <source>
        <dbReference type="PROSITE" id="PS51722"/>
    </source>
</evidence>
<name>A0A177B5B2_9BILA</name>
<dbReference type="InterPro" id="IPR000795">
    <property type="entry name" value="T_Tr_GTP-bd_dom"/>
</dbReference>
<dbReference type="PRINTS" id="PR00315">
    <property type="entry name" value="ELONGATNFCT"/>
</dbReference>
<dbReference type="CDD" id="cd03703">
    <property type="entry name" value="aeIF5B_II"/>
    <property type="match status" value="1"/>
</dbReference>
<dbReference type="InterPro" id="IPR036925">
    <property type="entry name" value="TIF_IF2_dom3_sf"/>
</dbReference>
<dbReference type="FunFam" id="3.40.50.10050:FF:000002">
    <property type="entry name" value="Eukaryotic translation initiation factor 5B"/>
    <property type="match status" value="1"/>
</dbReference>
<dbReference type="Gene3D" id="3.40.50.300">
    <property type="entry name" value="P-loop containing nucleotide triphosphate hydrolases"/>
    <property type="match status" value="1"/>
</dbReference>
<keyword evidence="5" id="KW-0963">Cytoplasm</keyword>
<dbReference type="GO" id="GO:0005525">
    <property type="term" value="F:GTP binding"/>
    <property type="evidence" value="ECO:0007669"/>
    <property type="project" value="UniProtKB-KW"/>
</dbReference>
<evidence type="ECO:0000256" key="13">
    <source>
        <dbReference type="SAM" id="Coils"/>
    </source>
</evidence>
<evidence type="ECO:0000256" key="4">
    <source>
        <dbReference type="ARBA" id="ARBA00013824"/>
    </source>
</evidence>
<dbReference type="FunFam" id="2.40.30.10:FF:000013">
    <property type="entry name" value="eukaryotic translation initiation factor 5B"/>
    <property type="match status" value="1"/>
</dbReference>
<comment type="similarity">
    <text evidence="2">Belongs to the TRAFAC class translation factor GTPase superfamily. Classic translation factor GTPase family. IF-2 subfamily.</text>
</comment>
<dbReference type="InterPro" id="IPR029459">
    <property type="entry name" value="EFTU-type"/>
</dbReference>
<sequence>MSIYQIFSHDFEYSLIAKTNFSKFAFSDEEQEDDEEIETIQVVKTQTKKSKKPTKKVAEKKDDPFADFINVSNDPDSNIDITKQKKLEKKKLQKMKKLESANVPTEKIVKKEPTKKKVDNKLKKKPVTAQVKEMQRMLQLKKDEEERIKNEHLELVRLAAEEEIRIVEEEKLAAERREREKIKKREKIEQQKKDGTFLTDKQKKQKKLLQARLDGFKEAGMNVPEIKDSCDKTENKPFPKYSSKNKHKKKKNIANVIIATSELKITECEKNIPDQNENTLKEKCEDDALSSTVDETEWECVKERWDEDLDIDGFEKIEDVKDSDENKDNSINSSVIIVDQSDCVLESKEPETIEVVEENVSLPKCLRPGKNHISGHAAMSVEERVQFRRETDEKNISKTNLRSPIVCVLGHVDTGKTKLLDKMRRTKVQEGEAGGITQQIGATNVPLSSIIKQISMVNNLSEINIPGLLIIDTPGHESFSNLRNRGSSLCDIAILVVDIMHGLEPQTKESIHLLKNKKIPFVIALNKVDRIYGWKSNARADIVDVINSQPQVASREFRKLCNQVIAELSGEELNTILFYENTNTREFISIVPTSAHSGDGIGNLIALICSLTQTFLNKAIRFREELEATVMEVQNVQGFGMTLDVIMVNGKICEGDNVVIAASDGSVHTHVKAILTPQPMKELRIKSTYIHHKELVAAHGMKLVCRNVENAVPGMPLYLAHYEDEIPYYKKQLDTLLKSVLSSYKLQEKGVFVQASTLGSLEALLQFLRTSKIPYAGISIGTVYKKDVIKASVMTERAPKWAMILAFDVMVEPAASELAGKLGVKLFCADIIYHLFDRFIEYQKMWLEREKAKVVHLAIFPCKLAILPNCIFNKRQPLIIGVVVEEGSLRKNTPLMALSKDNGLIHVGIVMSIEINHKDIPVATVGMEVCIKIYPKSGQTPELYGRHFAHPDSLYSKITRESIDVLKEFYRDEMKKADWINKCNVDDKNFYVNELKDSENKKVHRENSNPVKSKGSISSLIQDYGNKITLLEKKNHDYIEIIQNYDSSNLHAKNILLHHGYDSNILDLTIDDQILYFIKEKEKWDSENFKEFEQEINKKNSKISQYESTIQKLEVTHYILIKSFQNLTHKYSMFTSRDEETDAKCALHNCISSFERKLEYDDKKINEMEKYKREIKDKIKSYDEMINDLKVDKKNMLEQLNEKNSENDNLEKLLEIESQKSIKLSKILADTNQSMNDYILKFNKTTSVIEDYETQILELKKTNIEYKTFNDKNGNIIDNLKQIITSNNVKSEQQQTENIQLKKIAQDLDDDKKLILKNSQVYQINQENIIKELFEKDRQNNDHISMLSQKSDVILELRKKYNKNKNVLTGNKKEIDKLQCIILKTEQDLKEQLYLKENLSQEVNRLNLIIEAKTSELSKNIEKQESIIKDFDILKCKKIKLESDLNSMKQIFKEKVKSLDVDNEKTKNENDELFNKLTYLNEK</sequence>
<dbReference type="SUPFAM" id="SSF50447">
    <property type="entry name" value="Translation proteins"/>
    <property type="match status" value="1"/>
</dbReference>
<dbReference type="GO" id="GO:0046872">
    <property type="term" value="F:metal ion binding"/>
    <property type="evidence" value="ECO:0007669"/>
    <property type="project" value="UniProtKB-KW"/>
</dbReference>
<keyword evidence="17" id="KW-1185">Reference proteome</keyword>
<keyword evidence="7" id="KW-0479">Metal-binding</keyword>
<feature type="non-terminal residue" evidence="16">
    <location>
        <position position="1483"/>
    </location>
</feature>
<evidence type="ECO:0000256" key="10">
    <source>
        <dbReference type="ARBA" id="ARBA00022917"/>
    </source>
</evidence>
<dbReference type="OrthoDB" id="4928at2759"/>
<dbReference type="InterPro" id="IPR005225">
    <property type="entry name" value="Small_GTP-bd"/>
</dbReference>
<dbReference type="PANTHER" id="PTHR43381:SF4">
    <property type="entry name" value="EUKARYOTIC TRANSLATION INITIATION FACTOR 5B"/>
    <property type="match status" value="1"/>
</dbReference>
<keyword evidence="13" id="KW-0175">Coiled coil</keyword>
<evidence type="ECO:0000313" key="17">
    <source>
        <dbReference type="Proteomes" id="UP000078046"/>
    </source>
</evidence>
<dbReference type="InterPro" id="IPR027417">
    <property type="entry name" value="P-loop_NTPase"/>
</dbReference>
<evidence type="ECO:0000256" key="6">
    <source>
        <dbReference type="ARBA" id="ARBA00022540"/>
    </source>
</evidence>
<feature type="compositionally biased region" description="Basic and acidic residues" evidence="14">
    <location>
        <begin position="107"/>
        <end position="121"/>
    </location>
</feature>
<dbReference type="FunFam" id="3.40.50.300:FF:000112">
    <property type="entry name" value="Eukaryotic translation initiation factor 5B"/>
    <property type="match status" value="1"/>
</dbReference>
<evidence type="ECO:0000256" key="11">
    <source>
        <dbReference type="ARBA" id="ARBA00023134"/>
    </source>
</evidence>
<keyword evidence="9" id="KW-0378">Hydrolase</keyword>
<feature type="coiled-coil region" evidence="13">
    <location>
        <begin position="1449"/>
        <end position="1483"/>
    </location>
</feature>
<feature type="coiled-coil region" evidence="13">
    <location>
        <begin position="1165"/>
        <end position="1220"/>
    </location>
</feature>
<protein>
    <recommendedName>
        <fullName evidence="4">Eukaryotic translation initiation factor 5B</fullName>
        <ecNumber evidence="3">3.6.5.3</ecNumber>
    </recommendedName>
    <alternativeName>
        <fullName evidence="12">Translation initiation factor IF-2</fullName>
    </alternativeName>
</protein>
<dbReference type="Gene3D" id="2.40.30.10">
    <property type="entry name" value="Translation factors"/>
    <property type="match status" value="2"/>
</dbReference>
<dbReference type="GO" id="GO:0005739">
    <property type="term" value="C:mitochondrion"/>
    <property type="evidence" value="ECO:0007669"/>
    <property type="project" value="TreeGrafter"/>
</dbReference>
<feature type="domain" description="Tr-type G" evidence="15">
    <location>
        <begin position="401"/>
        <end position="616"/>
    </location>
</feature>
<dbReference type="Proteomes" id="UP000078046">
    <property type="component" value="Unassembled WGS sequence"/>
</dbReference>
<feature type="region of interest" description="Disordered" evidence="14">
    <location>
        <begin position="104"/>
        <end position="125"/>
    </location>
</feature>
<gene>
    <name evidence="16" type="ORF">A3Q56_02783</name>
</gene>
<proteinExistence type="inferred from homology"/>
<dbReference type="NCBIfam" id="TIGR00231">
    <property type="entry name" value="small_GTP"/>
    <property type="match status" value="1"/>
</dbReference>
<reference evidence="16 17" key="1">
    <citation type="submission" date="2016-04" db="EMBL/GenBank/DDBJ databases">
        <title>The genome of Intoshia linei affirms orthonectids as highly simplified spiralians.</title>
        <authorList>
            <person name="Mikhailov K.V."/>
            <person name="Slusarev G.S."/>
            <person name="Nikitin M.A."/>
            <person name="Logacheva M.D."/>
            <person name="Penin A."/>
            <person name="Aleoshin V."/>
            <person name="Panchin Y.V."/>
        </authorList>
    </citation>
    <scope>NUCLEOTIDE SEQUENCE [LARGE SCALE GENOMIC DNA]</scope>
    <source>
        <strain evidence="16">Intl2013</strain>
        <tissue evidence="16">Whole animal</tissue>
    </source>
</reference>
<comment type="subcellular location">
    <subcellularLocation>
        <location evidence="1">Cytoplasm</location>
    </subcellularLocation>
</comment>
<dbReference type="SUPFAM" id="SSF52156">
    <property type="entry name" value="Initiation factor IF2/eIF5b, domain 3"/>
    <property type="match status" value="1"/>
</dbReference>
<evidence type="ECO:0000256" key="14">
    <source>
        <dbReference type="SAM" id="MobiDB-lite"/>
    </source>
</evidence>
<dbReference type="InterPro" id="IPR023115">
    <property type="entry name" value="TIF_IF2_dom3"/>
</dbReference>
<evidence type="ECO:0000313" key="16">
    <source>
        <dbReference type="EMBL" id="OAF69469.1"/>
    </source>
</evidence>
<dbReference type="InterPro" id="IPR015760">
    <property type="entry name" value="TIF_IF2"/>
</dbReference>
<evidence type="ECO:0000256" key="8">
    <source>
        <dbReference type="ARBA" id="ARBA00022741"/>
    </source>
</evidence>
<dbReference type="GO" id="GO:0003743">
    <property type="term" value="F:translation initiation factor activity"/>
    <property type="evidence" value="ECO:0007669"/>
    <property type="project" value="UniProtKB-KW"/>
</dbReference>
<dbReference type="GO" id="GO:0003924">
    <property type="term" value="F:GTPase activity"/>
    <property type="evidence" value="ECO:0007669"/>
    <property type="project" value="InterPro"/>
</dbReference>
<dbReference type="InterPro" id="IPR009000">
    <property type="entry name" value="Transl_B-barrel_sf"/>
</dbReference>
<evidence type="ECO:0000256" key="12">
    <source>
        <dbReference type="ARBA" id="ARBA00032478"/>
    </source>
</evidence>
<feature type="coiled-coil region" evidence="13">
    <location>
        <begin position="131"/>
        <end position="194"/>
    </location>
</feature>
<dbReference type="Pfam" id="PF14578">
    <property type="entry name" value="GTP_EFTU_D4"/>
    <property type="match status" value="1"/>
</dbReference>
<evidence type="ECO:0000256" key="7">
    <source>
        <dbReference type="ARBA" id="ARBA00022723"/>
    </source>
</evidence>
<dbReference type="PROSITE" id="PS51722">
    <property type="entry name" value="G_TR_2"/>
    <property type="match status" value="1"/>
</dbReference>
<evidence type="ECO:0000256" key="1">
    <source>
        <dbReference type="ARBA" id="ARBA00004496"/>
    </source>
</evidence>
<dbReference type="CDD" id="cd01887">
    <property type="entry name" value="IF2_eIF5B"/>
    <property type="match status" value="1"/>
</dbReference>
<keyword evidence="6" id="KW-0396">Initiation factor</keyword>
<keyword evidence="11" id="KW-0342">GTP-binding</keyword>
<evidence type="ECO:0000256" key="5">
    <source>
        <dbReference type="ARBA" id="ARBA00022490"/>
    </source>
</evidence>
<evidence type="ECO:0000256" key="2">
    <source>
        <dbReference type="ARBA" id="ARBA00007733"/>
    </source>
</evidence>
<dbReference type="Pfam" id="PF00009">
    <property type="entry name" value="GTP_EFTU"/>
    <property type="match status" value="1"/>
</dbReference>
<dbReference type="SUPFAM" id="SSF52540">
    <property type="entry name" value="P-loop containing nucleoside triphosphate hydrolases"/>
    <property type="match status" value="1"/>
</dbReference>
<organism evidence="16 17">
    <name type="scientific">Intoshia linei</name>
    <dbReference type="NCBI Taxonomy" id="1819745"/>
    <lineage>
        <taxon>Eukaryota</taxon>
        <taxon>Metazoa</taxon>
        <taxon>Spiralia</taxon>
        <taxon>Lophotrochozoa</taxon>
        <taxon>Mesozoa</taxon>
        <taxon>Orthonectida</taxon>
        <taxon>Rhopaluridae</taxon>
        <taxon>Intoshia</taxon>
    </lineage>
</organism>
<dbReference type="NCBIfam" id="NF003078">
    <property type="entry name" value="PRK04004.1"/>
    <property type="match status" value="1"/>
</dbReference>
<feature type="coiled-coil region" evidence="13">
    <location>
        <begin position="1089"/>
        <end position="1116"/>
    </location>
</feature>
<dbReference type="Gene3D" id="3.40.50.10050">
    <property type="entry name" value="Translation initiation factor IF- 2, domain 3"/>
    <property type="match status" value="1"/>
</dbReference>
<evidence type="ECO:0000256" key="9">
    <source>
        <dbReference type="ARBA" id="ARBA00022801"/>
    </source>
</evidence>
<keyword evidence="8" id="KW-0547">Nucleotide-binding</keyword>
<keyword evidence="10" id="KW-0648">Protein biosynthesis</keyword>
<dbReference type="Pfam" id="PF11987">
    <property type="entry name" value="IF-2"/>
    <property type="match status" value="1"/>
</dbReference>
<dbReference type="EMBL" id="LWCA01000277">
    <property type="protein sequence ID" value="OAF69469.1"/>
    <property type="molecule type" value="Genomic_DNA"/>
</dbReference>
<comment type="caution">
    <text evidence="16">The sequence shown here is derived from an EMBL/GenBank/DDBJ whole genome shotgun (WGS) entry which is preliminary data.</text>
</comment>
<dbReference type="CDD" id="cd16266">
    <property type="entry name" value="IF2_aeIF5B_IV"/>
    <property type="match status" value="1"/>
</dbReference>